<name>A0ABQ5JLK3_9LACO</name>
<proteinExistence type="inferred from homology"/>
<gene>
    <name evidence="2" type="ORF">JCM31185_03040</name>
</gene>
<comment type="caution">
    <text evidence="2">The sequence shown here is derived from an EMBL/GenBank/DDBJ whole genome shotgun (WGS) entry which is preliminary data.</text>
</comment>
<dbReference type="NCBIfam" id="NF010181">
    <property type="entry name" value="PRK13660.1"/>
    <property type="match status" value="1"/>
</dbReference>
<dbReference type="RefSeq" id="WP_407882280.1">
    <property type="nucleotide sequence ID" value="NZ_BQXO01000001.1"/>
</dbReference>
<keyword evidence="3" id="KW-1185">Reference proteome</keyword>
<evidence type="ECO:0000256" key="1">
    <source>
        <dbReference type="HAMAP-Rule" id="MF_01575"/>
    </source>
</evidence>
<dbReference type="EMBL" id="BQXO01000001">
    <property type="protein sequence ID" value="GKT05015.1"/>
    <property type="molecule type" value="Genomic_DNA"/>
</dbReference>
<protein>
    <recommendedName>
        <fullName evidence="1">UPF0398 protein JCM31185_03040</fullName>
    </recommendedName>
</protein>
<dbReference type="SUPFAM" id="SSF102405">
    <property type="entry name" value="MCP/YpsA-like"/>
    <property type="match status" value="1"/>
</dbReference>
<evidence type="ECO:0000313" key="3">
    <source>
        <dbReference type="Proteomes" id="UP001628078"/>
    </source>
</evidence>
<dbReference type="PANTHER" id="PTHR38440:SF1">
    <property type="entry name" value="UPF0398 PROTEIN SPR0331"/>
    <property type="match status" value="1"/>
</dbReference>
<dbReference type="PANTHER" id="PTHR38440">
    <property type="entry name" value="UPF0398 PROTEIN YPSA"/>
    <property type="match status" value="1"/>
</dbReference>
<dbReference type="PIRSF" id="PIRSF021290">
    <property type="entry name" value="DUF1273"/>
    <property type="match status" value="1"/>
</dbReference>
<dbReference type="Proteomes" id="UP001628078">
    <property type="component" value="Unassembled WGS sequence"/>
</dbReference>
<accession>A0ABQ5JLK3</accession>
<sequence length="186" mass="21647">MSRLWISGYRNYELGIFSENDLKLTVIKYALKTAFKAQIENGVDWFITGGQLGIEQWTIPIINELKEDYPEIQVAMMLPFAQFGNQWNEQNQMKLAALKQQVDFTATVSEQSYRSPQQLKNYQGFMLGHTDAAMLVYDIEHEGKPTYDYSAIQAFQAHHPYDVTLIDFDWLQESATEYQENQHPTF</sequence>
<reference evidence="2 3" key="1">
    <citation type="submission" date="2022-03" db="EMBL/GenBank/DDBJ databases">
        <title>Draft genome sequence of Furfurilactobacillus curtus JCM 31185.</title>
        <authorList>
            <person name="Suzuki S."/>
            <person name="Endo A."/>
            <person name="Kajikawa A."/>
        </authorList>
    </citation>
    <scope>NUCLEOTIDE SEQUENCE [LARGE SCALE GENOMIC DNA]</scope>
    <source>
        <strain evidence="2 3">JCM 31185</strain>
    </source>
</reference>
<dbReference type="InterPro" id="IPR010697">
    <property type="entry name" value="YspA"/>
</dbReference>
<evidence type="ECO:0000313" key="2">
    <source>
        <dbReference type="EMBL" id="GKT05015.1"/>
    </source>
</evidence>
<dbReference type="Pfam" id="PF06908">
    <property type="entry name" value="YpsA"/>
    <property type="match status" value="1"/>
</dbReference>
<comment type="similarity">
    <text evidence="1">Belongs to the UPF0398 family.</text>
</comment>
<dbReference type="HAMAP" id="MF_01575">
    <property type="entry name" value="UPF0398"/>
    <property type="match status" value="1"/>
</dbReference>
<dbReference type="Gene3D" id="3.40.50.450">
    <property type="match status" value="1"/>
</dbReference>
<organism evidence="2 3">
    <name type="scientific">Furfurilactobacillus curtus</name>
    <dbReference type="NCBI Taxonomy" id="1746200"/>
    <lineage>
        <taxon>Bacteria</taxon>
        <taxon>Bacillati</taxon>
        <taxon>Bacillota</taxon>
        <taxon>Bacilli</taxon>
        <taxon>Lactobacillales</taxon>
        <taxon>Lactobacillaceae</taxon>
        <taxon>Furfurilactobacillus</taxon>
    </lineage>
</organism>